<organism evidence="1 2">
    <name type="scientific">Sphingomonas citri</name>
    <dbReference type="NCBI Taxonomy" id="2862499"/>
    <lineage>
        <taxon>Bacteria</taxon>
        <taxon>Pseudomonadati</taxon>
        <taxon>Pseudomonadota</taxon>
        <taxon>Alphaproteobacteria</taxon>
        <taxon>Sphingomonadales</taxon>
        <taxon>Sphingomonadaceae</taxon>
        <taxon>Sphingomonas</taxon>
    </lineage>
</organism>
<gene>
    <name evidence="1" type="ORF">KZ820_02560</name>
</gene>
<evidence type="ECO:0000313" key="2">
    <source>
        <dbReference type="Proteomes" id="UP000759103"/>
    </source>
</evidence>
<dbReference type="RefSeq" id="WP_219747123.1">
    <property type="nucleotide sequence ID" value="NZ_JAHXZN010000001.1"/>
</dbReference>
<comment type="caution">
    <text evidence="1">The sequence shown here is derived from an EMBL/GenBank/DDBJ whole genome shotgun (WGS) entry which is preliminary data.</text>
</comment>
<keyword evidence="2" id="KW-1185">Reference proteome</keyword>
<dbReference type="Proteomes" id="UP000759103">
    <property type="component" value="Unassembled WGS sequence"/>
</dbReference>
<evidence type="ECO:0000313" key="1">
    <source>
        <dbReference type="EMBL" id="MBW6529606.1"/>
    </source>
</evidence>
<name>A0ABS7BJ17_9SPHN</name>
<proteinExistence type="predicted"/>
<accession>A0ABS7BJ17</accession>
<reference evidence="1 2" key="1">
    <citation type="submission" date="2021-07" db="EMBL/GenBank/DDBJ databases">
        <title>Sphingomonas sp.</title>
        <authorList>
            <person name="Feng G."/>
            <person name="Li J."/>
            <person name="Pan M."/>
        </authorList>
    </citation>
    <scope>NUCLEOTIDE SEQUENCE [LARGE SCALE GENOMIC DNA]</scope>
    <source>
        <strain evidence="1 2">RRHST34</strain>
    </source>
</reference>
<dbReference type="EMBL" id="JAHXZN010000001">
    <property type="protein sequence ID" value="MBW6529606.1"/>
    <property type="molecule type" value="Genomic_DNA"/>
</dbReference>
<protein>
    <submittedName>
        <fullName evidence="1">Pilus assembly protein</fullName>
    </submittedName>
</protein>
<sequence>MHLSLAPLAARLRRDRSGVSMIEFALTLPVVLTLGCYGIETSNLALTSLQVSQLALNLADNASRVGSMQSDNSTQLREVDINDVLTAARLQGAKLGLTTRGRIIVSSLEESGGKQYIHWQRCLGTQSGADYDSHYGTTPVTAGTQTGSGYAGTVVTGMGKPGAQVTAPTGTGVMFVEVNYLYNPIISSRWLSAGVQQMRYTASFIVRDRRTFDMVYNPAPTAQRYTCDRYTAS</sequence>